<gene>
    <name evidence="2" type="ORF">GCM10010528_01580</name>
</gene>
<keyword evidence="3" id="KW-1185">Reference proteome</keyword>
<evidence type="ECO:0000256" key="1">
    <source>
        <dbReference type="SAM" id="Phobius"/>
    </source>
</evidence>
<dbReference type="Proteomes" id="UP001501035">
    <property type="component" value="Unassembled WGS sequence"/>
</dbReference>
<dbReference type="EMBL" id="BAAAVS010000001">
    <property type="protein sequence ID" value="GAA3023240.1"/>
    <property type="molecule type" value="Genomic_DNA"/>
</dbReference>
<evidence type="ECO:0000313" key="2">
    <source>
        <dbReference type="EMBL" id="GAA3023240.1"/>
    </source>
</evidence>
<proteinExistence type="predicted"/>
<name>A0ABN3Y989_9ACTN</name>
<dbReference type="RefSeq" id="WP_290703563.1">
    <property type="nucleotide sequence ID" value="NZ_BAAAVS010000001.1"/>
</dbReference>
<comment type="caution">
    <text evidence="2">The sequence shown here is derived from an EMBL/GenBank/DDBJ whole genome shotgun (WGS) entry which is preliminary data.</text>
</comment>
<evidence type="ECO:0000313" key="3">
    <source>
        <dbReference type="Proteomes" id="UP001501035"/>
    </source>
</evidence>
<dbReference type="InterPro" id="IPR025443">
    <property type="entry name" value="DUF4307"/>
</dbReference>
<protein>
    <submittedName>
        <fullName evidence="2">DUF4307 domain-containing protein</fullName>
    </submittedName>
</protein>
<keyword evidence="1" id="KW-0812">Transmembrane</keyword>
<accession>A0ABN3Y989</accession>
<feature type="transmembrane region" description="Helical" evidence="1">
    <location>
        <begin position="27"/>
        <end position="47"/>
    </location>
</feature>
<reference evidence="2 3" key="1">
    <citation type="journal article" date="2019" name="Int. J. Syst. Evol. Microbiol.">
        <title>The Global Catalogue of Microorganisms (GCM) 10K type strain sequencing project: providing services to taxonomists for standard genome sequencing and annotation.</title>
        <authorList>
            <consortium name="The Broad Institute Genomics Platform"/>
            <consortium name="The Broad Institute Genome Sequencing Center for Infectious Disease"/>
            <person name="Wu L."/>
            <person name="Ma J."/>
        </authorList>
    </citation>
    <scope>NUCLEOTIDE SEQUENCE [LARGE SCALE GENOMIC DNA]</scope>
    <source>
        <strain evidence="2 3">JCM 14234</strain>
    </source>
</reference>
<dbReference type="Pfam" id="PF14155">
    <property type="entry name" value="DUF4307"/>
    <property type="match status" value="1"/>
</dbReference>
<keyword evidence="1" id="KW-0472">Membrane</keyword>
<keyword evidence="1" id="KW-1133">Transmembrane helix</keyword>
<sequence>MNASDGGAYGPRATYPAQRSSVSRRQWFLVLTGVVVAAGVALAVLGFQKFGSPDVSGEGTGYFITGPNTVDVQFTVSRSDPALPVSCVIRARAKDGSEVGRREVLVEAGTAPRVGVRATVHTSARPVTGEVFGCGPTVPPYLTSRDDDR</sequence>
<organism evidence="2 3">
    <name type="scientific">Gordonia defluvii</name>
    <dbReference type="NCBI Taxonomy" id="283718"/>
    <lineage>
        <taxon>Bacteria</taxon>
        <taxon>Bacillati</taxon>
        <taxon>Actinomycetota</taxon>
        <taxon>Actinomycetes</taxon>
        <taxon>Mycobacteriales</taxon>
        <taxon>Gordoniaceae</taxon>
        <taxon>Gordonia</taxon>
    </lineage>
</organism>